<dbReference type="InterPro" id="IPR026906">
    <property type="entry name" value="LRR_5"/>
</dbReference>
<name>A0A146KHE3_9EUKA</name>
<organism evidence="1">
    <name type="scientific">Trepomonas sp. PC1</name>
    <dbReference type="NCBI Taxonomy" id="1076344"/>
    <lineage>
        <taxon>Eukaryota</taxon>
        <taxon>Metamonada</taxon>
        <taxon>Diplomonadida</taxon>
        <taxon>Hexamitidae</taxon>
        <taxon>Hexamitinae</taxon>
        <taxon>Trepomonas</taxon>
    </lineage>
</organism>
<gene>
    <name evidence="1" type="ORF">TPC1_10693</name>
</gene>
<proteinExistence type="predicted"/>
<dbReference type="Pfam" id="PF13306">
    <property type="entry name" value="LRR_5"/>
    <property type="match status" value="1"/>
</dbReference>
<sequence>NIFYLIAPFVEVIDDNAFSSWTHLLYLYAPKLKKIGIKSFNECFLLFEIRAQCISHICHQAFYECVNLTRINLAQVERFDEQCFMYCAIPHIINEKCTKFDFDVFNNLPQLEFLDFSILTELTFTQNTDCDNLTVIRAPE</sequence>
<accession>A0A146KHE3</accession>
<dbReference type="EMBL" id="GDID01000513">
    <property type="protein sequence ID" value="JAP96093.1"/>
    <property type="molecule type" value="Transcribed_RNA"/>
</dbReference>
<feature type="non-terminal residue" evidence="1">
    <location>
        <position position="1"/>
    </location>
</feature>
<dbReference type="SUPFAM" id="SSF52058">
    <property type="entry name" value="L domain-like"/>
    <property type="match status" value="1"/>
</dbReference>
<protein>
    <submittedName>
        <fullName evidence="1">Leucine rich repeats-containing protein</fullName>
    </submittedName>
</protein>
<dbReference type="InterPro" id="IPR032675">
    <property type="entry name" value="LRR_dom_sf"/>
</dbReference>
<dbReference type="Gene3D" id="3.80.10.10">
    <property type="entry name" value="Ribonuclease Inhibitor"/>
    <property type="match status" value="1"/>
</dbReference>
<reference evidence="1" key="1">
    <citation type="submission" date="2015-07" db="EMBL/GenBank/DDBJ databases">
        <title>Adaptation to a free-living lifestyle via gene acquisitions in the diplomonad Trepomonas sp. PC1.</title>
        <authorList>
            <person name="Xu F."/>
            <person name="Jerlstrom-Hultqvist J."/>
            <person name="Kolisko M."/>
            <person name="Simpson A.G.B."/>
            <person name="Roger A.J."/>
            <person name="Svard S.G."/>
            <person name="Andersson J.O."/>
        </authorList>
    </citation>
    <scope>NUCLEOTIDE SEQUENCE</scope>
    <source>
        <strain evidence="1">PC1</strain>
    </source>
</reference>
<dbReference type="AlphaFoldDB" id="A0A146KHE3"/>
<evidence type="ECO:0000313" key="1">
    <source>
        <dbReference type="EMBL" id="JAP96093.1"/>
    </source>
</evidence>
<feature type="non-terminal residue" evidence="1">
    <location>
        <position position="140"/>
    </location>
</feature>